<reference evidence="2 3" key="1">
    <citation type="submission" date="2017-01" db="EMBL/GenBank/DDBJ databases">
        <title>Novel large sulfur bacteria in the metagenomes of groundwater-fed chemosynthetic microbial mats in the Lake Huron basin.</title>
        <authorList>
            <person name="Sharrar A.M."/>
            <person name="Flood B.E."/>
            <person name="Bailey J.V."/>
            <person name="Jones D.S."/>
            <person name="Biddanda B."/>
            <person name="Ruberg S.A."/>
            <person name="Marcus D.N."/>
            <person name="Dick G.J."/>
        </authorList>
    </citation>
    <scope>NUCLEOTIDE SEQUENCE [LARGE SCALE GENOMIC DNA]</scope>
    <source>
        <strain evidence="2">A7</strain>
    </source>
</reference>
<proteinExistence type="predicted"/>
<name>A0A1W9KNS8_9BURK</name>
<evidence type="ECO:0000256" key="1">
    <source>
        <dbReference type="SAM" id="Phobius"/>
    </source>
</evidence>
<comment type="caution">
    <text evidence="2">The sequence shown here is derived from an EMBL/GenBank/DDBJ whole genome shotgun (WGS) entry which is preliminary data.</text>
</comment>
<evidence type="ECO:0000313" key="3">
    <source>
        <dbReference type="Proteomes" id="UP000192505"/>
    </source>
</evidence>
<dbReference type="Proteomes" id="UP000192505">
    <property type="component" value="Unassembled WGS sequence"/>
</dbReference>
<dbReference type="EMBL" id="MTEI01000034">
    <property type="protein sequence ID" value="OQW85803.1"/>
    <property type="molecule type" value="Genomic_DNA"/>
</dbReference>
<evidence type="ECO:0000313" key="2">
    <source>
        <dbReference type="EMBL" id="OQW85803.1"/>
    </source>
</evidence>
<protein>
    <submittedName>
        <fullName evidence="2">Uncharacterized protein</fullName>
    </submittedName>
</protein>
<feature type="transmembrane region" description="Helical" evidence="1">
    <location>
        <begin position="62"/>
        <end position="87"/>
    </location>
</feature>
<keyword evidence="1" id="KW-0472">Membrane</keyword>
<keyword evidence="1" id="KW-0812">Transmembrane</keyword>
<sequence length="97" mass="10246">MTSRHRHHSAWKAAKFTGRAASQSGKYAEKAAVGLGRWATTDHTGATKLVASLPDLGFFNTLSIILVHVVAMIVGAMASGILLALLITHGITALFSF</sequence>
<gene>
    <name evidence="2" type="ORF">BWK72_20380</name>
</gene>
<accession>A0A1W9KNS8</accession>
<keyword evidence="1" id="KW-1133">Transmembrane helix</keyword>
<dbReference type="AlphaFoldDB" id="A0A1W9KNS8"/>
<organism evidence="2 3">
    <name type="scientific">Rhodoferax ferrireducens</name>
    <dbReference type="NCBI Taxonomy" id="192843"/>
    <lineage>
        <taxon>Bacteria</taxon>
        <taxon>Pseudomonadati</taxon>
        <taxon>Pseudomonadota</taxon>
        <taxon>Betaproteobacteria</taxon>
        <taxon>Burkholderiales</taxon>
        <taxon>Comamonadaceae</taxon>
        <taxon>Rhodoferax</taxon>
    </lineage>
</organism>